<protein>
    <submittedName>
        <fullName evidence="2">Uncharacterized protein</fullName>
    </submittedName>
</protein>
<reference evidence="2" key="1">
    <citation type="journal article" date="2021" name="Nat. Commun.">
        <title>Genetic determinants of endophytism in the Arabidopsis root mycobiome.</title>
        <authorList>
            <person name="Mesny F."/>
            <person name="Miyauchi S."/>
            <person name="Thiergart T."/>
            <person name="Pickel B."/>
            <person name="Atanasova L."/>
            <person name="Karlsson M."/>
            <person name="Huettel B."/>
            <person name="Barry K.W."/>
            <person name="Haridas S."/>
            <person name="Chen C."/>
            <person name="Bauer D."/>
            <person name="Andreopoulos W."/>
            <person name="Pangilinan J."/>
            <person name="LaButti K."/>
            <person name="Riley R."/>
            <person name="Lipzen A."/>
            <person name="Clum A."/>
            <person name="Drula E."/>
            <person name="Henrissat B."/>
            <person name="Kohler A."/>
            <person name="Grigoriev I.V."/>
            <person name="Martin F.M."/>
            <person name="Hacquard S."/>
        </authorList>
    </citation>
    <scope>NUCLEOTIDE SEQUENCE</scope>
    <source>
        <strain evidence="2">MPI-SDFR-AT-0073</strain>
    </source>
</reference>
<evidence type="ECO:0000313" key="3">
    <source>
        <dbReference type="Proteomes" id="UP000758603"/>
    </source>
</evidence>
<dbReference type="RefSeq" id="XP_045951691.1">
    <property type="nucleotide sequence ID" value="XM_046108480.1"/>
</dbReference>
<keyword evidence="1" id="KW-1133">Transmembrane helix</keyword>
<dbReference type="EMBL" id="JAGPXC010000012">
    <property type="protein sequence ID" value="KAH6645177.1"/>
    <property type="molecule type" value="Genomic_DNA"/>
</dbReference>
<proteinExistence type="predicted"/>
<keyword evidence="3" id="KW-1185">Reference proteome</keyword>
<keyword evidence="1" id="KW-0812">Transmembrane</keyword>
<evidence type="ECO:0000256" key="1">
    <source>
        <dbReference type="SAM" id="Phobius"/>
    </source>
</evidence>
<comment type="caution">
    <text evidence="2">The sequence shown here is derived from an EMBL/GenBank/DDBJ whole genome shotgun (WGS) entry which is preliminary data.</text>
</comment>
<name>A0A9P8RG08_9PEZI</name>
<accession>A0A9P8RG08</accession>
<dbReference type="Proteomes" id="UP000758603">
    <property type="component" value="Unassembled WGS sequence"/>
</dbReference>
<sequence>MATINIARRDSASSMSGVALAGVLIGATLVLILSLVLFSRYESWAKKRRKRPQRTPATSDDDDVAPVSWAGLLFSNARSRHKPSLAKLHPQALSMVETDSLRIKTHVKRAEDSQATVPTTFLTVAIIVIEANGIMLI</sequence>
<gene>
    <name evidence="2" type="ORF">BKA67DRAFT_665015</name>
</gene>
<feature type="transmembrane region" description="Helical" evidence="1">
    <location>
        <begin position="18"/>
        <end position="41"/>
    </location>
</feature>
<keyword evidence="1" id="KW-0472">Membrane</keyword>
<evidence type="ECO:0000313" key="2">
    <source>
        <dbReference type="EMBL" id="KAH6645177.1"/>
    </source>
</evidence>
<dbReference type="AlphaFoldDB" id="A0A9P8RG08"/>
<dbReference type="GeneID" id="70137371"/>
<organism evidence="2 3">
    <name type="scientific">Truncatella angustata</name>
    <dbReference type="NCBI Taxonomy" id="152316"/>
    <lineage>
        <taxon>Eukaryota</taxon>
        <taxon>Fungi</taxon>
        <taxon>Dikarya</taxon>
        <taxon>Ascomycota</taxon>
        <taxon>Pezizomycotina</taxon>
        <taxon>Sordariomycetes</taxon>
        <taxon>Xylariomycetidae</taxon>
        <taxon>Amphisphaeriales</taxon>
        <taxon>Sporocadaceae</taxon>
        <taxon>Truncatella</taxon>
    </lineage>
</organism>